<comment type="caution">
    <text evidence="8">The sequence shown here is derived from an EMBL/GenBank/DDBJ whole genome shotgun (WGS) entry which is preliminary data.</text>
</comment>
<dbReference type="PANTHER" id="PTHR25462:SF296">
    <property type="entry name" value="MEIOTIC P26, ISOFORM F"/>
    <property type="match status" value="1"/>
</dbReference>
<sequence>MATGGDPAHEERREALTCSLCLEIYTSPKLLPCSHSFCVKCLQDLTTHLKSGSFPCPQCREQVTVPQGGVASFQYNFYLNPQDLDKARDGTLCLTHSNQELDLYCEDCKLAVCLKCVLTKHKLHSTKDLSEAASEAKSQLKQSQARLQDAVSYMTDEVTAESKELKDVQDKNADLQAAIQKKRATLFAMVNKICDVLLVSLDTASWEIESHVSKELDIKQSNLDELCQLQQQTQQAIDTGTSCKLLTVAKEMREGRGSPQAVKNLTSAKRSNFWRPVLNREMTEDAIEQSVTKFFGSVHIVQMETVAPEVMVKELFCCEDGDDTEVFSLCPYDNDVACVGVVCTTKRKGRCTMRTI</sequence>
<evidence type="ECO:0000256" key="4">
    <source>
        <dbReference type="PROSITE-ProRule" id="PRU00024"/>
    </source>
</evidence>
<evidence type="ECO:0000256" key="2">
    <source>
        <dbReference type="ARBA" id="ARBA00022771"/>
    </source>
</evidence>
<dbReference type="SMART" id="SM00336">
    <property type="entry name" value="BBOX"/>
    <property type="match status" value="1"/>
</dbReference>
<keyword evidence="9" id="KW-1185">Reference proteome</keyword>
<dbReference type="PROSITE" id="PS50119">
    <property type="entry name" value="ZF_BBOX"/>
    <property type="match status" value="1"/>
</dbReference>
<dbReference type="AlphaFoldDB" id="A0AAN9FXG5"/>
<keyword evidence="3" id="KW-0862">Zinc</keyword>
<keyword evidence="1" id="KW-0479">Metal-binding</keyword>
<dbReference type="GO" id="GO:0008270">
    <property type="term" value="F:zinc ion binding"/>
    <property type="evidence" value="ECO:0007669"/>
    <property type="project" value="UniProtKB-KW"/>
</dbReference>
<dbReference type="InterPro" id="IPR027370">
    <property type="entry name" value="Znf-RING_euk"/>
</dbReference>
<evidence type="ECO:0000256" key="3">
    <source>
        <dbReference type="ARBA" id="ARBA00022833"/>
    </source>
</evidence>
<dbReference type="InterPro" id="IPR017907">
    <property type="entry name" value="Znf_RING_CS"/>
</dbReference>
<dbReference type="EMBL" id="JBAMIC010004070">
    <property type="protein sequence ID" value="KAK7087230.1"/>
    <property type="molecule type" value="Genomic_DNA"/>
</dbReference>
<feature type="coiled-coil region" evidence="5">
    <location>
        <begin position="126"/>
        <end position="185"/>
    </location>
</feature>
<dbReference type="Pfam" id="PF13445">
    <property type="entry name" value="zf-RING_UBOX"/>
    <property type="match status" value="1"/>
</dbReference>
<dbReference type="InterPro" id="IPR013083">
    <property type="entry name" value="Znf_RING/FYVE/PHD"/>
</dbReference>
<dbReference type="InterPro" id="IPR001841">
    <property type="entry name" value="Znf_RING"/>
</dbReference>
<evidence type="ECO:0000313" key="9">
    <source>
        <dbReference type="Proteomes" id="UP001374579"/>
    </source>
</evidence>
<dbReference type="GO" id="GO:0005654">
    <property type="term" value="C:nucleoplasm"/>
    <property type="evidence" value="ECO:0007669"/>
    <property type="project" value="TreeGrafter"/>
</dbReference>
<evidence type="ECO:0000259" key="6">
    <source>
        <dbReference type="PROSITE" id="PS50089"/>
    </source>
</evidence>
<dbReference type="Proteomes" id="UP001374579">
    <property type="component" value="Unassembled WGS sequence"/>
</dbReference>
<name>A0AAN9FXG5_9CAEN</name>
<organism evidence="8 9">
    <name type="scientific">Littorina saxatilis</name>
    <dbReference type="NCBI Taxonomy" id="31220"/>
    <lineage>
        <taxon>Eukaryota</taxon>
        <taxon>Metazoa</taxon>
        <taxon>Spiralia</taxon>
        <taxon>Lophotrochozoa</taxon>
        <taxon>Mollusca</taxon>
        <taxon>Gastropoda</taxon>
        <taxon>Caenogastropoda</taxon>
        <taxon>Littorinimorpha</taxon>
        <taxon>Littorinoidea</taxon>
        <taxon>Littorinidae</taxon>
        <taxon>Littorina</taxon>
    </lineage>
</organism>
<dbReference type="Gene3D" id="3.30.40.10">
    <property type="entry name" value="Zinc/RING finger domain, C3HC4 (zinc finger)"/>
    <property type="match status" value="1"/>
</dbReference>
<dbReference type="SMART" id="SM00184">
    <property type="entry name" value="RING"/>
    <property type="match status" value="1"/>
</dbReference>
<proteinExistence type="predicted"/>
<dbReference type="GO" id="GO:0061630">
    <property type="term" value="F:ubiquitin protein ligase activity"/>
    <property type="evidence" value="ECO:0007669"/>
    <property type="project" value="TreeGrafter"/>
</dbReference>
<protein>
    <submittedName>
        <fullName evidence="8">Uncharacterized protein</fullName>
    </submittedName>
</protein>
<accession>A0AAN9FXG5</accession>
<evidence type="ECO:0000256" key="1">
    <source>
        <dbReference type="ARBA" id="ARBA00022723"/>
    </source>
</evidence>
<dbReference type="PANTHER" id="PTHR25462">
    <property type="entry name" value="BONUS, ISOFORM C-RELATED"/>
    <property type="match status" value="1"/>
</dbReference>
<evidence type="ECO:0000313" key="8">
    <source>
        <dbReference type="EMBL" id="KAK7087230.1"/>
    </source>
</evidence>
<feature type="domain" description="B box-type" evidence="7">
    <location>
        <begin position="88"/>
        <end position="129"/>
    </location>
</feature>
<feature type="domain" description="RING-type" evidence="6">
    <location>
        <begin position="18"/>
        <end position="60"/>
    </location>
</feature>
<dbReference type="InterPro" id="IPR047153">
    <property type="entry name" value="TRIM45/56/19-like"/>
</dbReference>
<keyword evidence="5" id="KW-0175">Coiled coil</keyword>
<dbReference type="Pfam" id="PF00643">
    <property type="entry name" value="zf-B_box"/>
    <property type="match status" value="1"/>
</dbReference>
<evidence type="ECO:0000259" key="7">
    <source>
        <dbReference type="PROSITE" id="PS50119"/>
    </source>
</evidence>
<gene>
    <name evidence="8" type="ORF">V1264_021305</name>
</gene>
<dbReference type="Gene3D" id="3.30.160.60">
    <property type="entry name" value="Classic Zinc Finger"/>
    <property type="match status" value="1"/>
</dbReference>
<dbReference type="PROSITE" id="PS00518">
    <property type="entry name" value="ZF_RING_1"/>
    <property type="match status" value="1"/>
</dbReference>
<dbReference type="PROSITE" id="PS50089">
    <property type="entry name" value="ZF_RING_2"/>
    <property type="match status" value="1"/>
</dbReference>
<reference evidence="8 9" key="1">
    <citation type="submission" date="2024-02" db="EMBL/GenBank/DDBJ databases">
        <title>Chromosome-scale genome assembly of the rough periwinkle Littorina saxatilis.</title>
        <authorList>
            <person name="De Jode A."/>
            <person name="Faria R."/>
            <person name="Formenti G."/>
            <person name="Sims Y."/>
            <person name="Smith T.P."/>
            <person name="Tracey A."/>
            <person name="Wood J.M.D."/>
            <person name="Zagrodzka Z.B."/>
            <person name="Johannesson K."/>
            <person name="Butlin R.K."/>
            <person name="Leder E.H."/>
        </authorList>
    </citation>
    <scope>NUCLEOTIDE SEQUENCE [LARGE SCALE GENOMIC DNA]</scope>
    <source>
        <strain evidence="8">Snail1</strain>
        <tissue evidence="8">Muscle</tissue>
    </source>
</reference>
<dbReference type="SUPFAM" id="SSF57850">
    <property type="entry name" value="RING/U-box"/>
    <property type="match status" value="1"/>
</dbReference>
<keyword evidence="2 4" id="KW-0863">Zinc-finger</keyword>
<evidence type="ECO:0000256" key="5">
    <source>
        <dbReference type="SAM" id="Coils"/>
    </source>
</evidence>
<dbReference type="SUPFAM" id="SSF57845">
    <property type="entry name" value="B-box zinc-binding domain"/>
    <property type="match status" value="1"/>
</dbReference>
<dbReference type="InterPro" id="IPR000315">
    <property type="entry name" value="Znf_B-box"/>
</dbReference>